<dbReference type="InterPro" id="IPR001680">
    <property type="entry name" value="WD40_rpt"/>
</dbReference>
<dbReference type="PROSITE" id="PS00678">
    <property type="entry name" value="WD_REPEATS_1"/>
    <property type="match status" value="1"/>
</dbReference>
<evidence type="ECO:0000256" key="2">
    <source>
        <dbReference type="ARBA" id="ARBA00022737"/>
    </source>
</evidence>
<feature type="domain" description="NACHT" evidence="4">
    <location>
        <begin position="79"/>
        <end position="229"/>
    </location>
</feature>
<evidence type="ECO:0000259" key="4">
    <source>
        <dbReference type="PROSITE" id="PS50837"/>
    </source>
</evidence>
<dbReference type="InterPro" id="IPR031351">
    <property type="entry name" value="NWD2_N"/>
</dbReference>
<feature type="repeat" description="WD" evidence="3">
    <location>
        <begin position="601"/>
        <end position="644"/>
    </location>
</feature>
<dbReference type="PROSITE" id="PS50837">
    <property type="entry name" value="NACHT"/>
    <property type="match status" value="1"/>
</dbReference>
<dbReference type="EMBL" id="JAGTJS010000035">
    <property type="protein sequence ID" value="KAH7230823.1"/>
    <property type="molecule type" value="Genomic_DNA"/>
</dbReference>
<reference evidence="5" key="1">
    <citation type="journal article" date="2021" name="Nat. Commun.">
        <title>Genetic determinants of endophytism in the Arabidopsis root mycobiome.</title>
        <authorList>
            <person name="Mesny F."/>
            <person name="Miyauchi S."/>
            <person name="Thiergart T."/>
            <person name="Pickel B."/>
            <person name="Atanasova L."/>
            <person name="Karlsson M."/>
            <person name="Huettel B."/>
            <person name="Barry K.W."/>
            <person name="Haridas S."/>
            <person name="Chen C."/>
            <person name="Bauer D."/>
            <person name="Andreopoulos W."/>
            <person name="Pangilinan J."/>
            <person name="LaButti K."/>
            <person name="Riley R."/>
            <person name="Lipzen A."/>
            <person name="Clum A."/>
            <person name="Drula E."/>
            <person name="Henrissat B."/>
            <person name="Kohler A."/>
            <person name="Grigoriev I.V."/>
            <person name="Martin F.M."/>
            <person name="Hacquard S."/>
        </authorList>
    </citation>
    <scope>NUCLEOTIDE SEQUENCE</scope>
    <source>
        <strain evidence="5">FSSC 5 MPI-SDFR-AT-0091</strain>
    </source>
</reference>
<evidence type="ECO:0000313" key="6">
    <source>
        <dbReference type="Proteomes" id="UP000736672"/>
    </source>
</evidence>
<gene>
    <name evidence="5" type="ORF">B0J15DRAFT_199227</name>
</gene>
<dbReference type="PANTHER" id="PTHR10039">
    <property type="entry name" value="AMELOGENIN"/>
    <property type="match status" value="1"/>
</dbReference>
<evidence type="ECO:0000256" key="3">
    <source>
        <dbReference type="PROSITE-ProRule" id="PRU00221"/>
    </source>
</evidence>
<dbReference type="InterPro" id="IPR056884">
    <property type="entry name" value="NPHP3-like_N"/>
</dbReference>
<comment type="caution">
    <text evidence="5">The sequence shown here is derived from an EMBL/GenBank/DDBJ whole genome shotgun (WGS) entry which is preliminary data.</text>
</comment>
<evidence type="ECO:0000313" key="5">
    <source>
        <dbReference type="EMBL" id="KAH7230823.1"/>
    </source>
</evidence>
<dbReference type="Pfam" id="PF17108">
    <property type="entry name" value="HET-S"/>
    <property type="match status" value="1"/>
</dbReference>
<keyword evidence="6" id="KW-1185">Reference proteome</keyword>
<dbReference type="Pfam" id="PF00400">
    <property type="entry name" value="WD40"/>
    <property type="match status" value="2"/>
</dbReference>
<dbReference type="InterPro" id="IPR036322">
    <property type="entry name" value="WD40_repeat_dom_sf"/>
</dbReference>
<dbReference type="InterPro" id="IPR015943">
    <property type="entry name" value="WD40/YVTN_repeat-like_dom_sf"/>
</dbReference>
<dbReference type="Gene3D" id="2.130.10.10">
    <property type="entry name" value="YVTN repeat-like/Quinoprotein amine dehydrogenase"/>
    <property type="match status" value="2"/>
</dbReference>
<dbReference type="SMART" id="SM00320">
    <property type="entry name" value="WD40"/>
    <property type="match status" value="4"/>
</dbReference>
<dbReference type="AlphaFoldDB" id="A0A9P9G1X0"/>
<keyword evidence="1 3" id="KW-0853">WD repeat</keyword>
<dbReference type="Gene3D" id="3.40.50.300">
    <property type="entry name" value="P-loop containing nucleotide triphosphate hydrolases"/>
    <property type="match status" value="1"/>
</dbReference>
<dbReference type="Pfam" id="PF24883">
    <property type="entry name" value="NPHP3_N"/>
    <property type="match status" value="1"/>
</dbReference>
<feature type="repeat" description="WD" evidence="3">
    <location>
        <begin position="829"/>
        <end position="860"/>
    </location>
</feature>
<dbReference type="InterPro" id="IPR019775">
    <property type="entry name" value="WD40_repeat_CS"/>
</dbReference>
<evidence type="ECO:0000256" key="1">
    <source>
        <dbReference type="ARBA" id="ARBA00022574"/>
    </source>
</evidence>
<dbReference type="Proteomes" id="UP000736672">
    <property type="component" value="Unassembled WGS sequence"/>
</dbReference>
<name>A0A9P9G1X0_FUSSL</name>
<proteinExistence type="predicted"/>
<dbReference type="OrthoDB" id="538223at2759"/>
<dbReference type="SUPFAM" id="SSF50978">
    <property type="entry name" value="WD40 repeat-like"/>
    <property type="match status" value="2"/>
</dbReference>
<dbReference type="PROSITE" id="PS50294">
    <property type="entry name" value="WD_REPEATS_REGION"/>
    <property type="match status" value="1"/>
</dbReference>
<accession>A0A9P9G1X0</accession>
<dbReference type="InterPro" id="IPR007111">
    <property type="entry name" value="NACHT_NTPase"/>
</dbReference>
<keyword evidence="2" id="KW-0677">Repeat</keyword>
<sequence>MAKNSVKELSASERSQVHVGDNYILSPEDNKCMIDLRGTDPRRDKDRIEELKGGLLAKPCDWVFADACFAQWRNPQSNRLLWIKADSGKGKTMLLCSIINWLQTNEEATLAYFFCQKSDENLSSSAAVLRGLVYMLAREHGTVRELVQDEYKNAGRSLFWDHNAWYALKEILSKALHQEGLGDIVIIVDALDECMIGIHQLLNLVAKFSSETPRVKWIVSSRNESDIEQHFDEFMEDPILRIELGASSEAASFRTYLQSKADELAEAQCYDKETKMAVKLHLERNANANLHWVTLACQTLERAGMDQAIDTVHQFPPGLDNLYLHLLRQVPESFGNTSCLKVLSFAAVVSRPVSLAEFSCLAGIEENETAQVVGICHAFLTLQHETIYFVHQSAKDFLLSPSAPIKVEPTHREIIERSLQAMTSTLERDIYKLQRPGVSIEEFDVPQPDPLAAVRYSCIFWTDHLISLASENREAISDLIADGGPVDLFLRQSFLNWVEALSLLNSFPSGVRSIARLSSLLEGRQDVTKPILLSKLVEDALRFMRFHQVGIENYPLQVYSSALIFSPSKSLIRQIFQNEEPRDILLKPHTGEYWSSVFSAFEGHDTDVMAMSSSSGPKGTVVASASTDGTIKVWDATTGECFHTLIIPCEHKFPFSIFSNPSLESMLLSFPEGSSDKLLSASGSTVSIWNLITGRQEGVLEHPSEVSVVALSFYNGTTTECVTLSTDWTITVWNLEARKAIKKMVIGSEATHKVALGPLSFANFACGGRGKGRILIQPRSSGFFLLGVGPLAVWELETGKCLRVFEDDSTMAGTYPRDQSRIADSGSNIAFSPNGKLVATSGTTGRVRVWSVDTGECIHTLALKDGLFSQSDLPYISFSSDLAPISLAFTRTSAQLIWIGWWSSHGSLGVYNVDTGKCLPVLHVAGSFRSTLRVLESSNNIAIADSQMINIIDPFSEGSDMPDSTAANQHVLISKNERYVAYFTRGNTLQVHDLSVPTLLRDNTLSGRSDSMYFDDSQLWTVSFNPFSGNDDLPCQYLPGLLEPGPIPRHKYQIEGSWILRDSEKHLWLPSRYRPSSKGVAHRNQDVRGSTLVVRWDPSNVYYLRFSNGSEDESRP</sequence>
<dbReference type="SUPFAM" id="SSF52540">
    <property type="entry name" value="P-loop containing nucleoside triphosphate hydrolases"/>
    <property type="match status" value="1"/>
</dbReference>
<protein>
    <recommendedName>
        <fullName evidence="4">NACHT domain-containing protein</fullName>
    </recommendedName>
</protein>
<organism evidence="5 6">
    <name type="scientific">Fusarium solani</name>
    <name type="common">Filamentous fungus</name>
    <dbReference type="NCBI Taxonomy" id="169388"/>
    <lineage>
        <taxon>Eukaryota</taxon>
        <taxon>Fungi</taxon>
        <taxon>Dikarya</taxon>
        <taxon>Ascomycota</taxon>
        <taxon>Pezizomycotina</taxon>
        <taxon>Sordariomycetes</taxon>
        <taxon>Hypocreomycetidae</taxon>
        <taxon>Hypocreales</taxon>
        <taxon>Nectriaceae</taxon>
        <taxon>Fusarium</taxon>
        <taxon>Fusarium solani species complex</taxon>
    </lineage>
</organism>
<dbReference type="PANTHER" id="PTHR10039:SF15">
    <property type="entry name" value="NACHT DOMAIN-CONTAINING PROTEIN"/>
    <property type="match status" value="1"/>
</dbReference>
<dbReference type="InterPro" id="IPR027417">
    <property type="entry name" value="P-loop_NTPase"/>
</dbReference>
<dbReference type="PROSITE" id="PS50082">
    <property type="entry name" value="WD_REPEATS_2"/>
    <property type="match status" value="2"/>
</dbReference>